<keyword evidence="3" id="KW-0560">Oxidoreductase</keyword>
<proteinExistence type="predicted"/>
<evidence type="ECO:0000256" key="3">
    <source>
        <dbReference type="ARBA" id="ARBA00023002"/>
    </source>
</evidence>
<feature type="chain" id="PRO_5012518687" evidence="4">
    <location>
        <begin position="21"/>
        <end position="655"/>
    </location>
</feature>
<keyword evidence="2" id="KW-0223">Dioxygenase</keyword>
<feature type="signal peptide" evidence="4">
    <location>
        <begin position="1"/>
        <end position="20"/>
    </location>
</feature>
<evidence type="ECO:0000313" key="6">
    <source>
        <dbReference type="EMBL" id="PFX32170.1"/>
    </source>
</evidence>
<dbReference type="GO" id="GO:0046872">
    <property type="term" value="F:metal ion binding"/>
    <property type="evidence" value="ECO:0007669"/>
    <property type="project" value="UniProtKB-KW"/>
</dbReference>
<sequence length="655" mass="74767">MIGFQLISVALLCMTCLVNGFAGIFGEVCPIELSQKTSRACQERRYRQLLVNKKVYQLAPISFLPDEPIRWLNMTYDQMTAVFGKHPFEQWEFNIYLAKTAGGAKILEQWHKLNAGEDIQSFADFVEIYTFFRKAQEALGDPYFKNPSDEEPFQNIIKYWMRDKVFAEQRLAGVNPMTLKRISTDKEDVGLKWSELKKVLNQKFDWDNLIINTPNLPKISLAKAISRKMVFVLRYPLLDYLPAMPDIMESRPHRKMWDPTSPIAFFAVHPNNRNNLIPIAIQMDVKPGSPVYTPKDGDLWMLAKLSVQGADLGYNQVAEHLAKTHLLLEPFCERGLDFRTLRYFPYRDDGYSIFVTIQKAVRDYVKQYYECDEEVQNDYELQNFMNEVSADGVGIDGGNGNVKDLPYELTSVDSLVVFLTRLLWQLSGQHAALNYPVADYGGFTLNMPTKLYRDRRVSNDVFSLFSFPNANISAEIGKAWNQRSSLSLAVLHGPRLRVEPLNKDQEENAEKLRTVLESECNGEVFVVDLVDISLCGLSLEDEMRQRCDCIVLICSSKATQLINEEKSSVFVTRGGQEAKFDGKVISKVLKDNDGKLRRKIIPVSFVELPSVLHGTRRDGRNSVISFEIKHGEVTEVMLEGDILQSLIDAIKKVKK</sequence>
<dbReference type="Proteomes" id="UP000225706">
    <property type="component" value="Unassembled WGS sequence"/>
</dbReference>
<dbReference type="Pfam" id="PF00305">
    <property type="entry name" value="Lipoxygenase"/>
    <property type="match status" value="2"/>
</dbReference>
<name>A0A2B4STF2_STYPI</name>
<evidence type="ECO:0000313" key="7">
    <source>
        <dbReference type="Proteomes" id="UP000225706"/>
    </source>
</evidence>
<dbReference type="GO" id="GO:0016702">
    <property type="term" value="F:oxidoreductase activity, acting on single donors with incorporation of molecular oxygen, incorporation of two atoms of oxygen"/>
    <property type="evidence" value="ECO:0007669"/>
    <property type="project" value="InterPro"/>
</dbReference>
<keyword evidence="4" id="KW-0732">Signal</keyword>
<evidence type="ECO:0000259" key="5">
    <source>
        <dbReference type="PROSITE" id="PS51393"/>
    </source>
</evidence>
<dbReference type="Gene3D" id="3.10.450.60">
    <property type="match status" value="1"/>
</dbReference>
<dbReference type="PANTHER" id="PTHR11771">
    <property type="entry name" value="LIPOXYGENASE"/>
    <property type="match status" value="1"/>
</dbReference>
<dbReference type="Gene3D" id="1.20.245.10">
    <property type="entry name" value="Lipoxygenase-1, Domain 5"/>
    <property type="match status" value="2"/>
</dbReference>
<evidence type="ECO:0000256" key="1">
    <source>
        <dbReference type="ARBA" id="ARBA00022723"/>
    </source>
</evidence>
<gene>
    <name evidence="6" type="primary">LOX1.2</name>
    <name evidence="6" type="ORF">AWC38_SpisGene2946</name>
</gene>
<evidence type="ECO:0000256" key="2">
    <source>
        <dbReference type="ARBA" id="ARBA00022964"/>
    </source>
</evidence>
<evidence type="ECO:0000256" key="4">
    <source>
        <dbReference type="SAM" id="SignalP"/>
    </source>
</evidence>
<reference evidence="7" key="1">
    <citation type="journal article" date="2017" name="bioRxiv">
        <title>Comparative analysis of the genomes of Stylophora pistillata and Acropora digitifera provides evidence for extensive differences between species of corals.</title>
        <authorList>
            <person name="Voolstra C.R."/>
            <person name="Li Y."/>
            <person name="Liew Y.J."/>
            <person name="Baumgarten S."/>
            <person name="Zoccola D."/>
            <person name="Flot J.-F."/>
            <person name="Tambutte S."/>
            <person name="Allemand D."/>
            <person name="Aranda M."/>
        </authorList>
    </citation>
    <scope>NUCLEOTIDE SEQUENCE [LARGE SCALE GENOMIC DNA]</scope>
</reference>
<feature type="domain" description="Lipoxygenase" evidence="5">
    <location>
        <begin position="31"/>
        <end position="326"/>
    </location>
</feature>
<keyword evidence="1" id="KW-0479">Metal-binding</keyword>
<dbReference type="InterPro" id="IPR036226">
    <property type="entry name" value="LipOase_C_sf"/>
</dbReference>
<dbReference type="InterPro" id="IPR013819">
    <property type="entry name" value="LipOase_C"/>
</dbReference>
<dbReference type="GO" id="GO:0034440">
    <property type="term" value="P:lipid oxidation"/>
    <property type="evidence" value="ECO:0007669"/>
    <property type="project" value="InterPro"/>
</dbReference>
<feature type="domain" description="Lipoxygenase" evidence="5">
    <location>
        <begin position="327"/>
        <end position="453"/>
    </location>
</feature>
<dbReference type="EMBL" id="LSMT01000026">
    <property type="protein sequence ID" value="PFX32170.1"/>
    <property type="molecule type" value="Genomic_DNA"/>
</dbReference>
<comment type="caution">
    <text evidence="6">The sequence shown here is derived from an EMBL/GenBank/DDBJ whole genome shotgun (WGS) entry which is preliminary data.</text>
</comment>
<dbReference type="PROSITE" id="PS51393">
    <property type="entry name" value="LIPOXYGENASE_3"/>
    <property type="match status" value="2"/>
</dbReference>
<dbReference type="AlphaFoldDB" id="A0A2B4STF2"/>
<dbReference type="OrthoDB" id="5948445at2759"/>
<organism evidence="6 7">
    <name type="scientific">Stylophora pistillata</name>
    <name type="common">Smooth cauliflower coral</name>
    <dbReference type="NCBI Taxonomy" id="50429"/>
    <lineage>
        <taxon>Eukaryota</taxon>
        <taxon>Metazoa</taxon>
        <taxon>Cnidaria</taxon>
        <taxon>Anthozoa</taxon>
        <taxon>Hexacorallia</taxon>
        <taxon>Scleractinia</taxon>
        <taxon>Astrocoeniina</taxon>
        <taxon>Pocilloporidae</taxon>
        <taxon>Stylophora</taxon>
    </lineage>
</organism>
<dbReference type="InterPro" id="IPR000907">
    <property type="entry name" value="LipOase"/>
</dbReference>
<protein>
    <submittedName>
        <fullName evidence="6">Seed linoleate 9S-lipoxygenase-2</fullName>
    </submittedName>
</protein>
<dbReference type="SUPFAM" id="SSF48484">
    <property type="entry name" value="Lipoxigenase"/>
    <property type="match status" value="1"/>
</dbReference>
<accession>A0A2B4STF2</accession>
<keyword evidence="7" id="KW-1185">Reference proteome</keyword>